<dbReference type="Proteomes" id="UP000031036">
    <property type="component" value="Unassembled WGS sequence"/>
</dbReference>
<keyword evidence="3" id="KW-1185">Reference proteome</keyword>
<name>A0A0B2UX29_TOXCA</name>
<feature type="chain" id="PRO_5002077703" evidence="1">
    <location>
        <begin position="22"/>
        <end position="104"/>
    </location>
</feature>
<sequence length="104" mass="11373">MNSKVPKLLFAAISMTLLIDAVAPFITFETETEEVRSLTQRRRSHDYMRAGGFPGGYFPGRYPGGYMGAYGGGFDGGYLSGFQVGYGRIIPPLNPRVYTDPAPI</sequence>
<dbReference type="EMBL" id="JPKZ01003062">
    <property type="protein sequence ID" value="KHN73739.1"/>
    <property type="molecule type" value="Genomic_DNA"/>
</dbReference>
<dbReference type="AlphaFoldDB" id="A0A0B2UX29"/>
<evidence type="ECO:0000256" key="1">
    <source>
        <dbReference type="SAM" id="SignalP"/>
    </source>
</evidence>
<comment type="caution">
    <text evidence="2">The sequence shown here is derived from an EMBL/GenBank/DDBJ whole genome shotgun (WGS) entry which is preliminary data.</text>
</comment>
<gene>
    <name evidence="2" type="ORF">Tcan_03889</name>
</gene>
<accession>A0A0B2UX29</accession>
<protein>
    <submittedName>
        <fullName evidence="2">Uncharacterized protein</fullName>
    </submittedName>
</protein>
<feature type="signal peptide" evidence="1">
    <location>
        <begin position="1"/>
        <end position="21"/>
    </location>
</feature>
<proteinExistence type="predicted"/>
<reference evidence="2 3" key="1">
    <citation type="submission" date="2014-11" db="EMBL/GenBank/DDBJ databases">
        <title>Genetic blueprint of the zoonotic pathogen Toxocara canis.</title>
        <authorList>
            <person name="Zhu X.-Q."/>
            <person name="Korhonen P.K."/>
            <person name="Cai H."/>
            <person name="Young N.D."/>
            <person name="Nejsum P."/>
            <person name="von Samson-Himmelstjerna G."/>
            <person name="Boag P.R."/>
            <person name="Tan P."/>
            <person name="Li Q."/>
            <person name="Min J."/>
            <person name="Yang Y."/>
            <person name="Wang X."/>
            <person name="Fang X."/>
            <person name="Hall R.S."/>
            <person name="Hofmann A."/>
            <person name="Sternberg P.W."/>
            <person name="Jex A.R."/>
            <person name="Gasser R.B."/>
        </authorList>
    </citation>
    <scope>NUCLEOTIDE SEQUENCE [LARGE SCALE GENOMIC DNA]</scope>
    <source>
        <strain evidence="2">PN_DK_2014</strain>
    </source>
</reference>
<keyword evidence="1" id="KW-0732">Signal</keyword>
<organism evidence="2 3">
    <name type="scientific">Toxocara canis</name>
    <name type="common">Canine roundworm</name>
    <dbReference type="NCBI Taxonomy" id="6265"/>
    <lineage>
        <taxon>Eukaryota</taxon>
        <taxon>Metazoa</taxon>
        <taxon>Ecdysozoa</taxon>
        <taxon>Nematoda</taxon>
        <taxon>Chromadorea</taxon>
        <taxon>Rhabditida</taxon>
        <taxon>Spirurina</taxon>
        <taxon>Ascaridomorpha</taxon>
        <taxon>Ascaridoidea</taxon>
        <taxon>Toxocaridae</taxon>
        <taxon>Toxocara</taxon>
    </lineage>
</organism>
<evidence type="ECO:0000313" key="3">
    <source>
        <dbReference type="Proteomes" id="UP000031036"/>
    </source>
</evidence>
<evidence type="ECO:0000313" key="2">
    <source>
        <dbReference type="EMBL" id="KHN73739.1"/>
    </source>
</evidence>